<dbReference type="Proteomes" id="UP000683360">
    <property type="component" value="Unassembled WGS sequence"/>
</dbReference>
<evidence type="ECO:0000256" key="3">
    <source>
        <dbReference type="ARBA" id="ARBA00022771"/>
    </source>
</evidence>
<dbReference type="SUPFAM" id="SSF57667">
    <property type="entry name" value="beta-beta-alpha zinc fingers"/>
    <property type="match status" value="3"/>
</dbReference>
<dbReference type="InterPro" id="IPR013087">
    <property type="entry name" value="Znf_C2H2_type"/>
</dbReference>
<keyword evidence="2" id="KW-0677">Repeat</keyword>
<evidence type="ECO:0000313" key="8">
    <source>
        <dbReference type="EMBL" id="CAG2249419.1"/>
    </source>
</evidence>
<protein>
    <recommendedName>
        <fullName evidence="7">C2H2-type domain-containing protein</fullName>
    </recommendedName>
</protein>
<evidence type="ECO:0000259" key="7">
    <source>
        <dbReference type="PROSITE" id="PS50157"/>
    </source>
</evidence>
<feature type="compositionally biased region" description="Polar residues" evidence="6">
    <location>
        <begin position="499"/>
        <end position="523"/>
    </location>
</feature>
<dbReference type="EMBL" id="CAJPWZ010002969">
    <property type="protein sequence ID" value="CAG2249419.1"/>
    <property type="molecule type" value="Genomic_DNA"/>
</dbReference>
<feature type="compositionally biased region" description="Polar residues" evidence="6">
    <location>
        <begin position="540"/>
        <end position="570"/>
    </location>
</feature>
<dbReference type="OrthoDB" id="6085123at2759"/>
<proteinExistence type="predicted"/>
<organism evidence="8 9">
    <name type="scientific">Mytilus edulis</name>
    <name type="common">Blue mussel</name>
    <dbReference type="NCBI Taxonomy" id="6550"/>
    <lineage>
        <taxon>Eukaryota</taxon>
        <taxon>Metazoa</taxon>
        <taxon>Spiralia</taxon>
        <taxon>Lophotrochozoa</taxon>
        <taxon>Mollusca</taxon>
        <taxon>Bivalvia</taxon>
        <taxon>Autobranchia</taxon>
        <taxon>Pteriomorphia</taxon>
        <taxon>Mytilida</taxon>
        <taxon>Mytiloidea</taxon>
        <taxon>Mytilidae</taxon>
        <taxon>Mytilinae</taxon>
        <taxon>Mytilus</taxon>
    </lineage>
</organism>
<feature type="compositionally biased region" description="Polar residues" evidence="6">
    <location>
        <begin position="612"/>
        <end position="626"/>
    </location>
</feature>
<evidence type="ECO:0000256" key="5">
    <source>
        <dbReference type="PROSITE-ProRule" id="PRU00042"/>
    </source>
</evidence>
<dbReference type="GO" id="GO:0008270">
    <property type="term" value="F:zinc ion binding"/>
    <property type="evidence" value="ECO:0007669"/>
    <property type="project" value="UniProtKB-KW"/>
</dbReference>
<keyword evidence="1" id="KW-0479">Metal-binding</keyword>
<dbReference type="PANTHER" id="PTHR24379:SF121">
    <property type="entry name" value="C2H2-TYPE DOMAIN-CONTAINING PROTEIN"/>
    <property type="match status" value="1"/>
</dbReference>
<dbReference type="PANTHER" id="PTHR24379">
    <property type="entry name" value="KRAB AND ZINC FINGER DOMAIN-CONTAINING"/>
    <property type="match status" value="1"/>
</dbReference>
<keyword evidence="4" id="KW-0862">Zinc</keyword>
<keyword evidence="9" id="KW-1185">Reference proteome</keyword>
<dbReference type="Gene3D" id="3.30.160.60">
    <property type="entry name" value="Classic Zinc Finger"/>
    <property type="match status" value="4"/>
</dbReference>
<dbReference type="PROSITE" id="PS00028">
    <property type="entry name" value="ZINC_FINGER_C2H2_1"/>
    <property type="match status" value="5"/>
</dbReference>
<dbReference type="InterPro" id="IPR036236">
    <property type="entry name" value="Znf_C2H2_sf"/>
</dbReference>
<dbReference type="AlphaFoldDB" id="A0A8S3UV64"/>
<sequence>MCDMPNCDFSTIVEYKMRTHYSDVHGEVGSYVCELCNKGCKSAPQLKYHMKTVHPDDKTQMHYKCNECSKTFRHSCNLKKHIDYVHLKISDKKYLCHLCTYKCMSKTDLNNHLLKIHDIPLPKSCKVYKCEKCDYFTLTRSCYDRHQQLHQEDGLQKSFMCSTCGKGFYNIQNVKAHEKRHKSEIMVCPFEGCGYSTKFKHTMKNHIAGMHTHKNLRPYQCHLCEYSCKLKGNLDKHLRGKHGVEVMTIPKLRQKAIETGKGFSDIVFPPRNCNELPAKIADKHHFQTTQKSQELQDVSFPELLEMAKQASREAQLEKSRNGEMMDLSLAGNQSTQKDNDLSYQTSQNPAIIVDLQQYQEPVTPIAMETEGSSYQQEQEVALSNLNPVPITIHANKHSKDMIFTHPNDLLTSYADQNGLYLNDHADYSSRPLPAHSQFNSAESYAAMLSSFLSNSKNGSQQSLPSLLPLTVQNYQSHGHGQSRPILNHLLTHMDEGGCSSVQRPTSVPSEETMAFTSQLRPHSVHSVDNVSFRNTAYQGQGHYDTNLSPSDNSVPYQQDSRYSSSLQHQSPDILIEGATRHSGSRSQNNGQSPELNVSPEKLSDRESHNRNQENYQDIGQLSYNQS</sequence>
<dbReference type="Pfam" id="PF12874">
    <property type="entry name" value="zf-met"/>
    <property type="match status" value="1"/>
</dbReference>
<name>A0A8S3UV64_MYTED</name>
<evidence type="ECO:0000256" key="6">
    <source>
        <dbReference type="SAM" id="MobiDB-lite"/>
    </source>
</evidence>
<feature type="domain" description="C2H2-type" evidence="7">
    <location>
        <begin position="63"/>
        <end position="86"/>
    </location>
</feature>
<evidence type="ECO:0000313" key="9">
    <source>
        <dbReference type="Proteomes" id="UP000683360"/>
    </source>
</evidence>
<evidence type="ECO:0000256" key="1">
    <source>
        <dbReference type="ARBA" id="ARBA00022723"/>
    </source>
</evidence>
<feature type="domain" description="C2H2-type" evidence="7">
    <location>
        <begin position="159"/>
        <end position="186"/>
    </location>
</feature>
<comment type="caution">
    <text evidence="8">The sequence shown here is derived from an EMBL/GenBank/DDBJ whole genome shotgun (WGS) entry which is preliminary data.</text>
</comment>
<dbReference type="PROSITE" id="PS50157">
    <property type="entry name" value="ZINC_FINGER_C2H2_2"/>
    <property type="match status" value="3"/>
</dbReference>
<feature type="domain" description="C2H2-type" evidence="7">
    <location>
        <begin position="31"/>
        <end position="59"/>
    </location>
</feature>
<reference evidence="8" key="1">
    <citation type="submission" date="2021-03" db="EMBL/GenBank/DDBJ databases">
        <authorList>
            <person name="Bekaert M."/>
        </authorList>
    </citation>
    <scope>NUCLEOTIDE SEQUENCE</scope>
</reference>
<feature type="region of interest" description="Disordered" evidence="6">
    <location>
        <begin position="540"/>
        <end position="626"/>
    </location>
</feature>
<dbReference type="Pfam" id="PF00096">
    <property type="entry name" value="zf-C2H2"/>
    <property type="match status" value="1"/>
</dbReference>
<feature type="compositionally biased region" description="Basic and acidic residues" evidence="6">
    <location>
        <begin position="601"/>
        <end position="611"/>
    </location>
</feature>
<evidence type="ECO:0000256" key="2">
    <source>
        <dbReference type="ARBA" id="ARBA00022737"/>
    </source>
</evidence>
<accession>A0A8S3UV64</accession>
<feature type="region of interest" description="Disordered" evidence="6">
    <location>
        <begin position="496"/>
        <end position="523"/>
    </location>
</feature>
<dbReference type="SMART" id="SM00355">
    <property type="entry name" value="ZnF_C2H2"/>
    <property type="match status" value="8"/>
</dbReference>
<feature type="compositionally biased region" description="Polar residues" evidence="6">
    <location>
        <begin position="584"/>
        <end position="595"/>
    </location>
</feature>
<evidence type="ECO:0000256" key="4">
    <source>
        <dbReference type="ARBA" id="ARBA00022833"/>
    </source>
</evidence>
<gene>
    <name evidence="8" type="ORF">MEDL_61169</name>
</gene>
<keyword evidence="3 5" id="KW-0863">Zinc-finger</keyword>